<dbReference type="InterPro" id="IPR012338">
    <property type="entry name" value="Beta-lactam/transpept-like"/>
</dbReference>
<evidence type="ECO:0000259" key="2">
    <source>
        <dbReference type="Pfam" id="PF00144"/>
    </source>
</evidence>
<dbReference type="OrthoDB" id="5177574at2"/>
<keyword evidence="1" id="KW-0732">Signal</keyword>
<dbReference type="Proteomes" id="UP000327000">
    <property type="component" value="Unassembled WGS sequence"/>
</dbReference>
<gene>
    <name evidence="3" type="ORF">FRZ00_31950</name>
</gene>
<dbReference type="RefSeq" id="WP_152265919.1">
    <property type="nucleotide sequence ID" value="NZ_VOKX01000126.1"/>
</dbReference>
<feature type="signal peptide" evidence="1">
    <location>
        <begin position="1"/>
        <end position="30"/>
    </location>
</feature>
<organism evidence="3 4">
    <name type="scientific">Streptomyces mobaraensis</name>
    <name type="common">Streptoverticillium mobaraense</name>
    <dbReference type="NCBI Taxonomy" id="35621"/>
    <lineage>
        <taxon>Bacteria</taxon>
        <taxon>Bacillati</taxon>
        <taxon>Actinomycetota</taxon>
        <taxon>Actinomycetes</taxon>
        <taxon>Kitasatosporales</taxon>
        <taxon>Streptomycetaceae</taxon>
        <taxon>Streptomyces</taxon>
    </lineage>
</organism>
<evidence type="ECO:0000256" key="1">
    <source>
        <dbReference type="SAM" id="SignalP"/>
    </source>
</evidence>
<dbReference type="InterPro" id="IPR001466">
    <property type="entry name" value="Beta-lactam-related"/>
</dbReference>
<accession>A0A5N5VZU6</accession>
<evidence type="ECO:0000313" key="3">
    <source>
        <dbReference type="EMBL" id="KAB7833846.1"/>
    </source>
</evidence>
<dbReference type="PANTHER" id="PTHR46825">
    <property type="entry name" value="D-ALANYL-D-ALANINE-CARBOXYPEPTIDASE/ENDOPEPTIDASE AMPH"/>
    <property type="match status" value="1"/>
</dbReference>
<comment type="caution">
    <text evidence="3">The sequence shown here is derived from an EMBL/GenBank/DDBJ whole genome shotgun (WGS) entry which is preliminary data.</text>
</comment>
<dbReference type="InterPro" id="IPR050491">
    <property type="entry name" value="AmpC-like"/>
</dbReference>
<dbReference type="Gene3D" id="3.40.710.10">
    <property type="entry name" value="DD-peptidase/beta-lactamase superfamily"/>
    <property type="match status" value="1"/>
</dbReference>
<dbReference type="Pfam" id="PF00144">
    <property type="entry name" value="Beta-lactamase"/>
    <property type="match status" value="1"/>
</dbReference>
<reference evidence="3 4" key="1">
    <citation type="journal article" date="2019" name="Microb. Cell Fact.">
        <title>Exploring novel herbicidin analogues by transcriptional regulator overexpression and MS/MS molecular networking.</title>
        <authorList>
            <person name="Shi Y."/>
            <person name="Gu R."/>
            <person name="Li Y."/>
            <person name="Wang X."/>
            <person name="Ren W."/>
            <person name="Li X."/>
            <person name="Wang L."/>
            <person name="Xie Y."/>
            <person name="Hong B."/>
        </authorList>
    </citation>
    <scope>NUCLEOTIDE SEQUENCE [LARGE SCALE GENOMIC DNA]</scope>
    <source>
        <strain evidence="3 4">US-43</strain>
    </source>
</reference>
<evidence type="ECO:0000313" key="4">
    <source>
        <dbReference type="Proteomes" id="UP000327000"/>
    </source>
</evidence>
<sequence>MSSARTLRGALVAAAAAVTVAATGVTSAVAAPAAVARTSHQATQAALEAHVRAGIPGLLAEARDENGRWNGSAGVANTQTHRKRLPQDRFRIGSISKVFSSVVLLQLEAEGKVDLDDTLERRLPGVVRGNGNDGGRITIRQVLNHTSGLYNYTEDAGVWKSLSTDFLKHRYDTRKPADLVRTALSHQPDFKPGTNWHYSNTNYLLAGMLIEKLTGHSYADEIGRRVVKPLGLRATTLPGTSPGVPGPHGRAYSKLFDDSSPKVYDTTEQNPSWAWAAGEIISTTGDLNRFYSALLGGRLLPERQQRELLTAVPSTGDAGQTGYGLGIMRAVTSCGTPVWLHSGGIHGSTSLAVSSPDGRHTAAFNLNGDWGGDLAALVDAEYCGTSKPAPDTRDRRNGHRALQRLTALR</sequence>
<dbReference type="SUPFAM" id="SSF56601">
    <property type="entry name" value="beta-lactamase/transpeptidase-like"/>
    <property type="match status" value="1"/>
</dbReference>
<feature type="domain" description="Beta-lactamase-related" evidence="2">
    <location>
        <begin position="48"/>
        <end position="368"/>
    </location>
</feature>
<dbReference type="AlphaFoldDB" id="A0A5N5VZU6"/>
<name>A0A5N5VZU6_STRMB</name>
<dbReference type="EMBL" id="VOKX01000126">
    <property type="protein sequence ID" value="KAB7833846.1"/>
    <property type="molecule type" value="Genomic_DNA"/>
</dbReference>
<protein>
    <submittedName>
        <fullName evidence="3">Beta-lactamase family protein</fullName>
    </submittedName>
</protein>
<feature type="chain" id="PRO_5024855512" evidence="1">
    <location>
        <begin position="31"/>
        <end position="409"/>
    </location>
</feature>
<dbReference type="PANTHER" id="PTHR46825:SF7">
    <property type="entry name" value="D-ALANYL-D-ALANINE CARBOXYPEPTIDASE"/>
    <property type="match status" value="1"/>
</dbReference>
<keyword evidence="4" id="KW-1185">Reference proteome</keyword>
<dbReference type="InterPro" id="IPR006311">
    <property type="entry name" value="TAT_signal"/>
</dbReference>
<proteinExistence type="predicted"/>
<dbReference type="PROSITE" id="PS51318">
    <property type="entry name" value="TAT"/>
    <property type="match status" value="1"/>
</dbReference>